<feature type="transmembrane region" description="Helical" evidence="6">
    <location>
        <begin position="234"/>
        <end position="255"/>
    </location>
</feature>
<feature type="domain" description="EamA" evidence="7">
    <location>
        <begin position="26"/>
        <end position="158"/>
    </location>
</feature>
<dbReference type="InterPro" id="IPR050638">
    <property type="entry name" value="AA-Vitamin_Transporters"/>
</dbReference>
<reference evidence="9" key="1">
    <citation type="journal article" date="2019" name="Int. J. Syst. Evol. Microbiol.">
        <title>The Global Catalogue of Microorganisms (GCM) 10K type strain sequencing project: providing services to taxonomists for standard genome sequencing and annotation.</title>
        <authorList>
            <consortium name="The Broad Institute Genomics Platform"/>
            <consortium name="The Broad Institute Genome Sequencing Center for Infectious Disease"/>
            <person name="Wu L."/>
            <person name="Ma J."/>
        </authorList>
    </citation>
    <scope>NUCLEOTIDE SEQUENCE [LARGE SCALE GENOMIC DNA]</scope>
    <source>
        <strain evidence="9">JCM 3366</strain>
    </source>
</reference>
<feature type="transmembrane region" description="Helical" evidence="6">
    <location>
        <begin position="291"/>
        <end position="310"/>
    </location>
</feature>
<feature type="transmembrane region" description="Helical" evidence="6">
    <location>
        <begin position="171"/>
        <end position="189"/>
    </location>
</feature>
<dbReference type="RefSeq" id="WP_246637860.1">
    <property type="nucleotide sequence ID" value="NZ_CP078143.1"/>
</dbReference>
<keyword evidence="5 6" id="KW-0472">Membrane</keyword>
<dbReference type="PANTHER" id="PTHR32322">
    <property type="entry name" value="INNER MEMBRANE TRANSPORTER"/>
    <property type="match status" value="1"/>
</dbReference>
<dbReference type="Proteomes" id="UP001596107">
    <property type="component" value="Unassembled WGS sequence"/>
</dbReference>
<keyword evidence="9" id="KW-1185">Reference proteome</keyword>
<feature type="transmembrane region" description="Helical" evidence="6">
    <location>
        <begin position="114"/>
        <end position="135"/>
    </location>
</feature>
<evidence type="ECO:0000256" key="3">
    <source>
        <dbReference type="ARBA" id="ARBA00022692"/>
    </source>
</evidence>
<keyword evidence="2" id="KW-1003">Cell membrane</keyword>
<feature type="domain" description="EamA" evidence="7">
    <location>
        <begin position="173"/>
        <end position="309"/>
    </location>
</feature>
<dbReference type="EMBL" id="JBHSNB010000002">
    <property type="protein sequence ID" value="MFC5585566.1"/>
    <property type="molecule type" value="Genomic_DNA"/>
</dbReference>
<feature type="transmembrane region" description="Helical" evidence="6">
    <location>
        <begin position="26"/>
        <end position="49"/>
    </location>
</feature>
<feature type="transmembrane region" description="Helical" evidence="6">
    <location>
        <begin position="142"/>
        <end position="159"/>
    </location>
</feature>
<evidence type="ECO:0000256" key="6">
    <source>
        <dbReference type="SAM" id="Phobius"/>
    </source>
</evidence>
<dbReference type="InterPro" id="IPR000620">
    <property type="entry name" value="EamA_dom"/>
</dbReference>
<feature type="transmembrane region" description="Helical" evidence="6">
    <location>
        <begin position="55"/>
        <end position="76"/>
    </location>
</feature>
<feature type="transmembrane region" description="Helical" evidence="6">
    <location>
        <begin position="267"/>
        <end position="285"/>
    </location>
</feature>
<evidence type="ECO:0000313" key="8">
    <source>
        <dbReference type="EMBL" id="MFC5585566.1"/>
    </source>
</evidence>
<accession>A0ABW0T834</accession>
<dbReference type="SUPFAM" id="SSF103481">
    <property type="entry name" value="Multidrug resistance efflux transporter EmrE"/>
    <property type="match status" value="2"/>
</dbReference>
<feature type="transmembrane region" description="Helical" evidence="6">
    <location>
        <begin position="201"/>
        <end position="222"/>
    </location>
</feature>
<protein>
    <submittedName>
        <fullName evidence="8">DMT family transporter</fullName>
    </submittedName>
</protein>
<keyword evidence="3 6" id="KW-0812">Transmembrane</keyword>
<keyword evidence="4 6" id="KW-1133">Transmembrane helix</keyword>
<comment type="subcellular location">
    <subcellularLocation>
        <location evidence="1">Cell membrane</location>
        <topology evidence="1">Multi-pass membrane protein</topology>
    </subcellularLocation>
</comment>
<evidence type="ECO:0000259" key="7">
    <source>
        <dbReference type="Pfam" id="PF00892"/>
    </source>
</evidence>
<evidence type="ECO:0000313" key="9">
    <source>
        <dbReference type="Proteomes" id="UP001596107"/>
    </source>
</evidence>
<evidence type="ECO:0000256" key="1">
    <source>
        <dbReference type="ARBA" id="ARBA00004651"/>
    </source>
</evidence>
<dbReference type="Pfam" id="PF00892">
    <property type="entry name" value="EamA"/>
    <property type="match status" value="2"/>
</dbReference>
<evidence type="ECO:0000256" key="2">
    <source>
        <dbReference type="ARBA" id="ARBA00022475"/>
    </source>
</evidence>
<sequence>MTDTVDTKAARRAAHRSSATGIQKKLGHLAMLGFATLVAGSFSLGSLAAPHIGPVALNAARFLIGIVFMGVMVRLVLRQPLPLPKAPWRFLVLGGLMAFYFVTMFMALGMTSPVSTGAVFTLMPLLSAFFGFLILRQVPRGLVIPSLVLAGLGSVWVIFDGNLEAMRRFDLGKGELIFFAGVVAHAAYASLVRLYNRGESIIAFTFWTLLATGFLIAMYGVPEIAATEWSALPSITWIAIFYLAIFTTAGTFFLLQFAALRLPASKVLAYNYLTPTLIIVFEGLLGHGWASLSVIAGAVLTIFGLIILALSPER</sequence>
<comment type="caution">
    <text evidence="8">The sequence shown here is derived from an EMBL/GenBank/DDBJ whole genome shotgun (WGS) entry which is preliminary data.</text>
</comment>
<dbReference type="InterPro" id="IPR037185">
    <property type="entry name" value="EmrE-like"/>
</dbReference>
<organism evidence="8 9">
    <name type="scientific">Nitratireductor kimnyeongensis</name>
    <dbReference type="NCBI Taxonomy" id="430679"/>
    <lineage>
        <taxon>Bacteria</taxon>
        <taxon>Pseudomonadati</taxon>
        <taxon>Pseudomonadota</taxon>
        <taxon>Alphaproteobacteria</taxon>
        <taxon>Hyphomicrobiales</taxon>
        <taxon>Phyllobacteriaceae</taxon>
        <taxon>Nitratireductor</taxon>
    </lineage>
</organism>
<feature type="transmembrane region" description="Helical" evidence="6">
    <location>
        <begin position="88"/>
        <end position="108"/>
    </location>
</feature>
<name>A0ABW0T834_9HYPH</name>
<evidence type="ECO:0000256" key="4">
    <source>
        <dbReference type="ARBA" id="ARBA00022989"/>
    </source>
</evidence>
<proteinExistence type="predicted"/>
<dbReference type="PANTHER" id="PTHR32322:SF18">
    <property type="entry name" value="S-ADENOSYLMETHIONINE_S-ADENOSYLHOMOCYSTEINE TRANSPORTER"/>
    <property type="match status" value="1"/>
</dbReference>
<gene>
    <name evidence="8" type="ORF">ACFPOD_10615</name>
</gene>
<evidence type="ECO:0000256" key="5">
    <source>
        <dbReference type="ARBA" id="ARBA00023136"/>
    </source>
</evidence>